<evidence type="ECO:0000256" key="1">
    <source>
        <dbReference type="SAM" id="MobiDB-lite"/>
    </source>
</evidence>
<protein>
    <submittedName>
        <fullName evidence="2">(raccoon dog) hypothetical protein</fullName>
    </submittedName>
</protein>
<accession>A0A811ZI31</accession>
<dbReference type="SUPFAM" id="SSF55159">
    <property type="entry name" value="eIF1-like"/>
    <property type="match status" value="1"/>
</dbReference>
<dbReference type="Gene3D" id="3.30.780.10">
    <property type="entry name" value="SUI1-like domain"/>
    <property type="match status" value="1"/>
</dbReference>
<organism evidence="2 3">
    <name type="scientific">Nyctereutes procyonoides</name>
    <name type="common">Raccoon dog</name>
    <name type="synonym">Canis procyonoides</name>
    <dbReference type="NCBI Taxonomy" id="34880"/>
    <lineage>
        <taxon>Eukaryota</taxon>
        <taxon>Metazoa</taxon>
        <taxon>Chordata</taxon>
        <taxon>Craniata</taxon>
        <taxon>Vertebrata</taxon>
        <taxon>Euteleostomi</taxon>
        <taxon>Mammalia</taxon>
        <taxon>Eutheria</taxon>
        <taxon>Laurasiatheria</taxon>
        <taxon>Carnivora</taxon>
        <taxon>Caniformia</taxon>
        <taxon>Canidae</taxon>
        <taxon>Nyctereutes</taxon>
    </lineage>
</organism>
<dbReference type="GO" id="GO:0003743">
    <property type="term" value="F:translation initiation factor activity"/>
    <property type="evidence" value="ECO:0007669"/>
    <property type="project" value="InterPro"/>
</dbReference>
<name>A0A811ZI31_NYCPR</name>
<proteinExistence type="predicted"/>
<dbReference type="InterPro" id="IPR036877">
    <property type="entry name" value="SUI1_dom_sf"/>
</dbReference>
<reference evidence="2" key="1">
    <citation type="submission" date="2020-12" db="EMBL/GenBank/DDBJ databases">
        <authorList>
            <consortium name="Molecular Ecology Group"/>
        </authorList>
    </citation>
    <scope>NUCLEOTIDE SEQUENCE</scope>
    <source>
        <strain evidence="2">TBG_1078</strain>
    </source>
</reference>
<dbReference type="AlphaFoldDB" id="A0A811ZI31"/>
<feature type="region of interest" description="Disordered" evidence="1">
    <location>
        <begin position="1"/>
        <end position="21"/>
    </location>
</feature>
<dbReference type="Proteomes" id="UP000645828">
    <property type="component" value="Unassembled WGS sequence"/>
</dbReference>
<dbReference type="EMBL" id="CAJHUB010000768">
    <property type="protein sequence ID" value="CAD7688508.1"/>
    <property type="molecule type" value="Genomic_DNA"/>
</dbReference>
<evidence type="ECO:0000313" key="2">
    <source>
        <dbReference type="EMBL" id="CAD7688508.1"/>
    </source>
</evidence>
<sequence>MSAIQNLQPSEPLANANKSDDLLPAENHIHVEIQQRGKDPCYFQEFTDDYKEKKLVKVLKKKAAYNGDVTEHPQYGEVSCRMTSASTYTSSS</sequence>
<comment type="caution">
    <text evidence="2">The sequence shown here is derived from an EMBL/GenBank/DDBJ whole genome shotgun (WGS) entry which is preliminary data.</text>
</comment>
<gene>
    <name evidence="2" type="ORF">NYPRO_LOCUS21301</name>
</gene>
<keyword evidence="3" id="KW-1185">Reference proteome</keyword>
<evidence type="ECO:0000313" key="3">
    <source>
        <dbReference type="Proteomes" id="UP000645828"/>
    </source>
</evidence>